<dbReference type="Pfam" id="PF01433">
    <property type="entry name" value="Peptidase_M1"/>
    <property type="match status" value="1"/>
</dbReference>
<accession>A0A5J5ILE9</accession>
<proteinExistence type="predicted"/>
<feature type="binding site" evidence="2">
    <location>
        <position position="428"/>
    </location>
    <ligand>
        <name>Zn(2+)</name>
        <dbReference type="ChEBI" id="CHEBI:29105"/>
        <note>catalytic</note>
    </ligand>
</feature>
<dbReference type="SUPFAM" id="SSF55486">
    <property type="entry name" value="Metalloproteases ('zincins'), catalytic domain"/>
    <property type="match status" value="1"/>
</dbReference>
<dbReference type="CDD" id="cd09604">
    <property type="entry name" value="M1_APN_like"/>
    <property type="match status" value="1"/>
</dbReference>
<comment type="cofactor">
    <cofactor evidence="2">
        <name>Zn(2+)</name>
        <dbReference type="ChEBI" id="CHEBI:29105"/>
    </cofactor>
    <text evidence="2">Binds 1 zinc ion per subunit.</text>
</comment>
<keyword evidence="7" id="KW-1185">Reference proteome</keyword>
<keyword evidence="4" id="KW-0732">Signal</keyword>
<dbReference type="Gene3D" id="1.10.390.10">
    <property type="entry name" value="Neutral Protease Domain 2"/>
    <property type="match status" value="1"/>
</dbReference>
<evidence type="ECO:0000256" key="4">
    <source>
        <dbReference type="SAM" id="SignalP"/>
    </source>
</evidence>
<evidence type="ECO:0000256" key="3">
    <source>
        <dbReference type="SAM" id="MobiDB-lite"/>
    </source>
</evidence>
<feature type="binding site" evidence="2">
    <location>
        <position position="424"/>
    </location>
    <ligand>
        <name>Zn(2+)</name>
        <dbReference type="ChEBI" id="CHEBI:29105"/>
        <note>catalytic</note>
    </ligand>
</feature>
<dbReference type="Proteomes" id="UP000326903">
    <property type="component" value="Unassembled WGS sequence"/>
</dbReference>
<dbReference type="EMBL" id="VYQF01000001">
    <property type="protein sequence ID" value="KAA9041368.1"/>
    <property type="molecule type" value="Genomic_DNA"/>
</dbReference>
<keyword evidence="2" id="KW-0479">Metal-binding</keyword>
<dbReference type="RefSeq" id="WP_150413488.1">
    <property type="nucleotide sequence ID" value="NZ_VYQF01000001.1"/>
</dbReference>
<name>A0A5J5ILE9_9BACT</name>
<dbReference type="InterPro" id="IPR014782">
    <property type="entry name" value="Peptidase_M1_dom"/>
</dbReference>
<dbReference type="GO" id="GO:0008270">
    <property type="term" value="F:zinc ion binding"/>
    <property type="evidence" value="ECO:0007669"/>
    <property type="project" value="InterPro"/>
</dbReference>
<feature type="active site" description="Proton acceptor" evidence="1">
    <location>
        <position position="425"/>
    </location>
</feature>
<feature type="region of interest" description="Disordered" evidence="3">
    <location>
        <begin position="264"/>
        <end position="292"/>
    </location>
</feature>
<dbReference type="PANTHER" id="PTHR45726:SF3">
    <property type="entry name" value="LEUKOTRIENE A-4 HYDROLASE"/>
    <property type="match status" value="1"/>
</dbReference>
<comment type="caution">
    <text evidence="6">The sequence shown here is derived from an EMBL/GenBank/DDBJ whole genome shotgun (WGS) entry which is preliminary data.</text>
</comment>
<feature type="domain" description="Peptidase M1 membrane alanine aminopeptidase" evidence="5">
    <location>
        <begin position="412"/>
        <end position="573"/>
    </location>
</feature>
<evidence type="ECO:0000313" key="6">
    <source>
        <dbReference type="EMBL" id="KAA9041368.1"/>
    </source>
</evidence>
<dbReference type="PANTHER" id="PTHR45726">
    <property type="entry name" value="LEUKOTRIENE A-4 HYDROLASE"/>
    <property type="match status" value="1"/>
</dbReference>
<protein>
    <submittedName>
        <fullName evidence="6">M1 family metallopeptidase</fullName>
    </submittedName>
</protein>
<gene>
    <name evidence="6" type="ORF">FW778_04865</name>
</gene>
<evidence type="ECO:0000259" key="5">
    <source>
        <dbReference type="Pfam" id="PF01433"/>
    </source>
</evidence>
<dbReference type="AlphaFoldDB" id="A0A5J5ILE9"/>
<evidence type="ECO:0000313" key="7">
    <source>
        <dbReference type="Proteomes" id="UP000326903"/>
    </source>
</evidence>
<dbReference type="GO" id="GO:0008237">
    <property type="term" value="F:metallopeptidase activity"/>
    <property type="evidence" value="ECO:0007669"/>
    <property type="project" value="InterPro"/>
</dbReference>
<dbReference type="InterPro" id="IPR027268">
    <property type="entry name" value="Peptidase_M4/M1_CTD_sf"/>
</dbReference>
<keyword evidence="2" id="KW-0862">Zinc</keyword>
<dbReference type="InterPro" id="IPR034015">
    <property type="entry name" value="M1_LTA4H"/>
</dbReference>
<feature type="signal peptide" evidence="4">
    <location>
        <begin position="1"/>
        <end position="18"/>
    </location>
</feature>
<feature type="binding site" evidence="2">
    <location>
        <position position="447"/>
    </location>
    <ligand>
        <name>Zn(2+)</name>
        <dbReference type="ChEBI" id="CHEBI:29105"/>
        <note>catalytic</note>
    </ligand>
</feature>
<feature type="active site" description="Proton donor" evidence="1">
    <location>
        <position position="517"/>
    </location>
</feature>
<sequence length="997" mass="115327">MKKFLIIFSFIFVVLASANCQSLKKTQDAIGNYFQQKTDYKIDVSLNDVDNTLDGFETINYTNNSPDTLRFIWFHLWPDAYKNDRTAFSEQLLQLGRTDFYFSDNEIRGYINRLDFKVDGVTAQLEDHPQYIDISKLILPTPLAPAQAIKITTPFHEKIPFNFSRGGYVGQTYQVTQWYPKPAVYDAKGWHPIPYLDQGEFYSEFGNYDVLITIPKDYVVAATGELQNADELNFLKERESESEWNLPKPKQKVAVVKEISIQNNKAKKNSQSKTKSKTPIKKGNHHLPAKSNSPIKHVIENPVYTSKQKEETKTINYIQNNVHDFAWFADKNFIVNHDTLKLASGKIINVYAYYTPAGKNTWKNSIRFIKDAVTTRSKWLGEYPYNVVSAVEAKMGFNGGMEYPTITCISPMPDEKSLNLTIEHEVGHNWNYGILASNERDHPWMDEGMNTFFDNRYKKIKYGDDRIQKNKQDFINNKLPDDETDLECRTEITNKKDQPIETTSENFSELNYGLTAYYKTGKWMKVLEDYVGESLFDSCLHEYYNRWKFKHPQPQDFKKVVEDVSKKNVDSIFLMLHQKGNIEPAEKKDLKLSALFNFNETDKHNYIFLSPAAGFNYYDKFMVGALVHNYTLPEPTFHFIVAPMYATGSKTFTGIGKVGYNFLSYGLIRKAELSVSAAKFSGDDFTDSTGTKNYLGFSKIVPSLKIIFKNKNATSNITKSIQWKTYFIKETGLLFSRDTINQTDVISYPKLNRYLNQLQLKIENNRVLYPYSGLLQAEQAKDFVRLAFEGKYFFNYAKGGGMNVRLFGGKFIYLGDKTILKEFETDRYHLNMTGANGYEDYTYSNYFAGRNEFQGFRSQQIMIRDGGFKVRSDLLANKIGKTDDWLAAANFETDFPKKFNPLQVLPFKIPLKLFFDAGTYAEAWKTNAPSGKFIYDAGFQVSIVKNLINIYVPVIYSKIYADYFKSTITDKRFWKNISFSIDIQNFRFYKFFDLPQL</sequence>
<evidence type="ECO:0000256" key="2">
    <source>
        <dbReference type="PIRSR" id="PIRSR634015-3"/>
    </source>
</evidence>
<feature type="compositionally biased region" description="Basic residues" evidence="3">
    <location>
        <begin position="265"/>
        <end position="288"/>
    </location>
</feature>
<organism evidence="6 7">
    <name type="scientific">Ginsengibacter hankyongi</name>
    <dbReference type="NCBI Taxonomy" id="2607284"/>
    <lineage>
        <taxon>Bacteria</taxon>
        <taxon>Pseudomonadati</taxon>
        <taxon>Bacteroidota</taxon>
        <taxon>Chitinophagia</taxon>
        <taxon>Chitinophagales</taxon>
        <taxon>Chitinophagaceae</taxon>
        <taxon>Ginsengibacter</taxon>
    </lineage>
</organism>
<feature type="chain" id="PRO_5023937441" evidence="4">
    <location>
        <begin position="19"/>
        <end position="997"/>
    </location>
</feature>
<reference evidence="6 7" key="1">
    <citation type="submission" date="2019-09" db="EMBL/GenBank/DDBJ databases">
        <title>Draft genome sequence of Ginsengibacter sp. BR5-29.</title>
        <authorList>
            <person name="Im W.-T."/>
        </authorList>
    </citation>
    <scope>NUCLEOTIDE SEQUENCE [LARGE SCALE GENOMIC DNA]</scope>
    <source>
        <strain evidence="6 7">BR5-29</strain>
    </source>
</reference>
<evidence type="ECO:0000256" key="1">
    <source>
        <dbReference type="PIRSR" id="PIRSR634015-1"/>
    </source>
</evidence>